<dbReference type="OrthoDB" id="6276352at2759"/>
<evidence type="ECO:0000313" key="6">
    <source>
        <dbReference type="WBParaSite" id="ECPE_0000553801-mRNA-1"/>
    </source>
</evidence>
<proteinExistence type="predicted"/>
<dbReference type="EMBL" id="UZAN01042391">
    <property type="protein sequence ID" value="VDP75772.1"/>
    <property type="molecule type" value="Genomic_DNA"/>
</dbReference>
<feature type="compositionally biased region" description="Basic and acidic residues" evidence="2">
    <location>
        <begin position="96"/>
        <end position="107"/>
    </location>
</feature>
<sequence length="769" mass="84529">MLSTSQSTPLEQNMSLPVDGRCIVVQMPSVEEMRREVADITCQMQSVYLDDEANLGSAEEFTHIGSRKCSTENSSLLGSPRKKMTTLGPKSSLLDRGPDTEQPDAGKAKSNTIGRVVGISNEMIEAFPIQSSMSSSLPREEQVSEEFVINGKRYRQTYQRRVVLERKTTRDVFFLPASSGDTKSTPSAEKTLEYHSPNFIKSGMGTVSPEPGQPDAPDEIDSRPRLDLTVLHNPSGTTSDTACLTPAVIMRPVTNSPEKAVVDPLRNGHKKSPEENGHANTPAHKLFLGVGDGSRCYSNTLSSETDSMRSEKPNRVKRSRSRYIVREMVEAVKKQVANNLRRTKSILTTREEEQFNKARQNRNTLTGQTERGSSVQCILSDGTEDGKKIENKGRHELVGYMYKFGVWDNQAPVLDPRLPVAIRSSVLSREGLNGTVIANPPEWHHAEVGLNESGSGLVRGRVVACLQRFTQHSSASGKALHRSTYVQQTRLVRQRNQDTHPGDASTDPVPANVETSNTEVKDPNEFGPDKQNGHVVNSASMDQIPIPPNETRYIKCSNDRLQLLQSLCPAAAAATILLGRQFSAKPASLSNSSDSESSGKEDMVNLGETRVMVSANSWCPQPLIAKDLSPYLVFTHADQISDSSQSTVSTVTHMVPLQTKGQPDSSPPVIRGGTLDGLIAYALRVLEDPTNAQNLNTLFPQVFRVTYPTFTTPERVIERLIQVYVAHAPMEPGCQSRDWSHALTAAEFLVTLVSYHPASCHSSNRLIQM</sequence>
<evidence type="ECO:0000313" key="4">
    <source>
        <dbReference type="EMBL" id="VDP75772.1"/>
    </source>
</evidence>
<feature type="compositionally biased region" description="Basic and acidic residues" evidence="2">
    <location>
        <begin position="519"/>
        <end position="529"/>
    </location>
</feature>
<dbReference type="AlphaFoldDB" id="A0A183AEZ0"/>
<dbReference type="Proteomes" id="UP000272942">
    <property type="component" value="Unassembled WGS sequence"/>
</dbReference>
<dbReference type="InterPro" id="IPR000651">
    <property type="entry name" value="Ras-like_Gua-exchang_fac_N"/>
</dbReference>
<feature type="domain" description="N-terminal Ras-GEF" evidence="3">
    <location>
        <begin position="666"/>
        <end position="769"/>
    </location>
</feature>
<evidence type="ECO:0000313" key="5">
    <source>
        <dbReference type="Proteomes" id="UP000272942"/>
    </source>
</evidence>
<reference evidence="4 5" key="2">
    <citation type="submission" date="2018-11" db="EMBL/GenBank/DDBJ databases">
        <authorList>
            <consortium name="Pathogen Informatics"/>
        </authorList>
    </citation>
    <scope>NUCLEOTIDE SEQUENCE [LARGE SCALE GENOMIC DNA]</scope>
    <source>
        <strain evidence="4 5">Egypt</strain>
    </source>
</reference>
<dbReference type="GO" id="GO:0005085">
    <property type="term" value="F:guanyl-nucleotide exchange factor activity"/>
    <property type="evidence" value="ECO:0007669"/>
    <property type="project" value="UniProtKB-KW"/>
</dbReference>
<evidence type="ECO:0000256" key="2">
    <source>
        <dbReference type="SAM" id="MobiDB-lite"/>
    </source>
</evidence>
<name>A0A183AEZ0_9TREM</name>
<evidence type="ECO:0000259" key="3">
    <source>
        <dbReference type="PROSITE" id="PS50212"/>
    </source>
</evidence>
<organism evidence="6">
    <name type="scientific">Echinostoma caproni</name>
    <dbReference type="NCBI Taxonomy" id="27848"/>
    <lineage>
        <taxon>Eukaryota</taxon>
        <taxon>Metazoa</taxon>
        <taxon>Spiralia</taxon>
        <taxon>Lophotrochozoa</taxon>
        <taxon>Platyhelminthes</taxon>
        <taxon>Trematoda</taxon>
        <taxon>Digenea</taxon>
        <taxon>Plagiorchiida</taxon>
        <taxon>Echinostomata</taxon>
        <taxon>Echinostomatoidea</taxon>
        <taxon>Echinostomatidae</taxon>
        <taxon>Echinostoma</taxon>
    </lineage>
</organism>
<feature type="region of interest" description="Disordered" evidence="2">
    <location>
        <begin position="67"/>
        <end position="111"/>
    </location>
</feature>
<feature type="region of interest" description="Disordered" evidence="2">
    <location>
        <begin position="493"/>
        <end position="529"/>
    </location>
</feature>
<gene>
    <name evidence="4" type="ORF">ECPE_LOCUS5525</name>
</gene>
<evidence type="ECO:0000256" key="1">
    <source>
        <dbReference type="PROSITE-ProRule" id="PRU00135"/>
    </source>
</evidence>
<dbReference type="InterPro" id="IPR023578">
    <property type="entry name" value="Ras_GEF_dom_sf"/>
</dbReference>
<dbReference type="PROSITE" id="PS50212">
    <property type="entry name" value="RASGEF_NTER"/>
    <property type="match status" value="1"/>
</dbReference>
<reference evidence="6" key="1">
    <citation type="submission" date="2016-06" db="UniProtKB">
        <authorList>
            <consortium name="WormBaseParasite"/>
        </authorList>
    </citation>
    <scope>IDENTIFICATION</scope>
</reference>
<keyword evidence="1" id="KW-0344">Guanine-nucleotide releasing factor</keyword>
<dbReference type="WBParaSite" id="ECPE_0000553801-mRNA-1">
    <property type="protein sequence ID" value="ECPE_0000553801-mRNA-1"/>
    <property type="gene ID" value="ECPE_0000553801"/>
</dbReference>
<keyword evidence="5" id="KW-1185">Reference proteome</keyword>
<protein>
    <submittedName>
        <fullName evidence="6">N-terminal Ras-GEF domain-containing protein</fullName>
    </submittedName>
</protein>
<accession>A0A183AEZ0</accession>
<dbReference type="SUPFAM" id="SSF48366">
    <property type="entry name" value="Ras GEF"/>
    <property type="match status" value="1"/>
</dbReference>
<dbReference type="Gene3D" id="1.20.870.10">
    <property type="entry name" value="Son of sevenless (SoS) protein Chain: S domain 1"/>
    <property type="match status" value="1"/>
</dbReference>